<name>A0A7Y6B6E2_9SPHN</name>
<keyword evidence="1" id="KW-0812">Transmembrane</keyword>
<dbReference type="EMBL" id="JABMCH010000066">
    <property type="protein sequence ID" value="NUU47865.1"/>
    <property type="molecule type" value="Genomic_DNA"/>
</dbReference>
<organism evidence="3 4">
    <name type="scientific">Sphingomonas zeae</name>
    <dbReference type="NCBI Taxonomy" id="1646122"/>
    <lineage>
        <taxon>Bacteria</taxon>
        <taxon>Pseudomonadati</taxon>
        <taxon>Pseudomonadota</taxon>
        <taxon>Alphaproteobacteria</taxon>
        <taxon>Sphingomonadales</taxon>
        <taxon>Sphingomonadaceae</taxon>
        <taxon>Sphingomonas</taxon>
    </lineage>
</organism>
<keyword evidence="1" id="KW-0472">Membrane</keyword>
<evidence type="ECO:0000313" key="3">
    <source>
        <dbReference type="EMBL" id="NUU47865.1"/>
    </source>
</evidence>
<evidence type="ECO:0000313" key="4">
    <source>
        <dbReference type="Proteomes" id="UP000536441"/>
    </source>
</evidence>
<reference evidence="3 4" key="1">
    <citation type="submission" date="2020-05" db="EMBL/GenBank/DDBJ databases">
        <title>Genome Sequencing of Type Strains.</title>
        <authorList>
            <person name="Lemaire J.F."/>
            <person name="Inderbitzin P."/>
            <person name="Gregorio O.A."/>
            <person name="Collins S.B."/>
            <person name="Wespe N."/>
            <person name="Knight-Connoni V."/>
        </authorList>
    </citation>
    <scope>NUCLEOTIDE SEQUENCE [LARGE SCALE GENOMIC DNA]</scope>
    <source>
        <strain evidence="3 4">DSM 100049</strain>
    </source>
</reference>
<proteinExistence type="predicted"/>
<feature type="transmembrane region" description="Helical" evidence="1">
    <location>
        <begin position="6"/>
        <end position="25"/>
    </location>
</feature>
<keyword evidence="1" id="KW-1133">Transmembrane helix</keyword>
<dbReference type="Pfam" id="PF10881">
    <property type="entry name" value="DUF2726"/>
    <property type="match status" value="1"/>
</dbReference>
<sequence length="172" mass="18534">MGKIIALYVAIGALVLLARIAFGLARGGRRFGPLRPVARRFLTSREAAMLDALERALPHCRIHAQVAMGALLAVPALPGRKRHIGDRNAFSQKIVDFVAQDRATGNILALIEVDDRTHNPIRDARRDAMTAGAGYATIRIPGSVQPTFSEVRDRVAALLAPPGVTLATPMTR</sequence>
<comment type="caution">
    <text evidence="3">The sequence shown here is derived from an EMBL/GenBank/DDBJ whole genome shotgun (WGS) entry which is preliminary data.</text>
</comment>
<dbReference type="Proteomes" id="UP000536441">
    <property type="component" value="Unassembled WGS sequence"/>
</dbReference>
<dbReference type="InterPro" id="IPR024402">
    <property type="entry name" value="DUF2726"/>
</dbReference>
<accession>A0A7Y6B6E2</accession>
<feature type="domain" description="DUF2726" evidence="2">
    <location>
        <begin position="40"/>
        <end position="156"/>
    </location>
</feature>
<dbReference type="RefSeq" id="WP_175312462.1">
    <property type="nucleotide sequence ID" value="NZ_CBCRYR010000002.1"/>
</dbReference>
<dbReference type="AlphaFoldDB" id="A0A7Y6B6E2"/>
<gene>
    <name evidence="3" type="ORF">HP438_12890</name>
</gene>
<keyword evidence="4" id="KW-1185">Reference proteome</keyword>
<protein>
    <submittedName>
        <fullName evidence="3">DUF2726 domain-containing protein</fullName>
    </submittedName>
</protein>
<evidence type="ECO:0000256" key="1">
    <source>
        <dbReference type="SAM" id="Phobius"/>
    </source>
</evidence>
<evidence type="ECO:0000259" key="2">
    <source>
        <dbReference type="Pfam" id="PF10881"/>
    </source>
</evidence>